<dbReference type="STRING" id="1121001.SAMN02745857_01310"/>
<dbReference type="PIRSF" id="PIRSF017020">
    <property type="entry name" value="AstE"/>
    <property type="match status" value="1"/>
</dbReference>
<reference evidence="9 10" key="1">
    <citation type="submission" date="2017-04" db="EMBL/GenBank/DDBJ databases">
        <authorList>
            <person name="Afonso C.L."/>
            <person name="Miller P.J."/>
            <person name="Scott M.A."/>
            <person name="Spackman E."/>
            <person name="Goraichik I."/>
            <person name="Dimitrov K.M."/>
            <person name="Suarez D.L."/>
            <person name="Swayne D.E."/>
        </authorList>
    </citation>
    <scope>NUCLEOTIDE SEQUENCE [LARGE SCALE GENOMIC DNA]</scope>
    <source>
        <strain evidence="9 10">DSM 23236</strain>
    </source>
</reference>
<feature type="domain" description="AstE/AspA barrel-sandwich hybrid" evidence="7">
    <location>
        <begin position="265"/>
        <end position="337"/>
    </location>
</feature>
<dbReference type="GO" id="GO:0008270">
    <property type="term" value="F:zinc ion binding"/>
    <property type="evidence" value="ECO:0007669"/>
    <property type="project" value="UniProtKB-UniRule"/>
</dbReference>
<feature type="binding site" evidence="5">
    <location>
        <position position="160"/>
    </location>
    <ligand>
        <name>Zn(2+)</name>
        <dbReference type="ChEBI" id="CHEBI:29105"/>
    </ligand>
</feature>
<keyword evidence="10" id="KW-1185">Reference proteome</keyword>
<sequence>MRSAPDTMSQPSFLQQTLDGKTTLGLPFTLGNGVRVQVMDEGVIRFEPNDSDSRKLDLVISCGVHGNETAPVELVDRLISALYAGELRLKARVLFVYGNVDALRSGTRFIKQDMNRLFCRIPDVSDDLEARRATMLEMQLMRFFARAMQEDKPRLHYDLHTAIHGSLIEKFAIYPLPPMGKQFEPTEIARLAEAGIEAVLLQSTTSTTFSFFSSRHCDASAFTVELGRAMPFGQNQAVDLSDMERYLAALIEGELPQPELIPEHTQVFRVAREIVKESDAFRLHIDAKTDNFMPLPQGMLLAEDGGKRWTITEENARIIFPNPDVAVGQRAGLIIVPSRSFSRT</sequence>
<dbReference type="NCBIfam" id="NF003706">
    <property type="entry name" value="PRK05324.1"/>
    <property type="match status" value="1"/>
</dbReference>
<feature type="binding site" evidence="5">
    <location>
        <position position="65"/>
    </location>
    <ligand>
        <name>Zn(2+)</name>
        <dbReference type="ChEBI" id="CHEBI:29105"/>
    </ligand>
</feature>
<gene>
    <name evidence="5" type="primary">astE</name>
    <name evidence="9" type="ORF">SAMN02745857_01310</name>
</gene>
<keyword evidence="1 5" id="KW-0056">Arginine metabolism</keyword>
<keyword evidence="3 5" id="KW-0378">Hydrolase</keyword>
<evidence type="ECO:0000313" key="10">
    <source>
        <dbReference type="Proteomes" id="UP000192761"/>
    </source>
</evidence>
<proteinExistence type="inferred from homology"/>
<dbReference type="GO" id="GO:0016788">
    <property type="term" value="F:hydrolase activity, acting on ester bonds"/>
    <property type="evidence" value="ECO:0007669"/>
    <property type="project" value="UniProtKB-UniRule"/>
</dbReference>
<evidence type="ECO:0000256" key="3">
    <source>
        <dbReference type="ARBA" id="ARBA00022801"/>
    </source>
</evidence>
<evidence type="ECO:0000256" key="6">
    <source>
        <dbReference type="NCBIfam" id="TIGR03242"/>
    </source>
</evidence>
<dbReference type="NCBIfam" id="TIGR03242">
    <property type="entry name" value="arg_catab_astE"/>
    <property type="match status" value="1"/>
</dbReference>
<dbReference type="InterPro" id="IPR016681">
    <property type="entry name" value="SuccinylGlu_desuccinylase"/>
</dbReference>
<feature type="binding site" evidence="5">
    <location>
        <position position="68"/>
    </location>
    <ligand>
        <name>Zn(2+)</name>
        <dbReference type="ChEBI" id="CHEBI:29105"/>
    </ligand>
</feature>
<protein>
    <recommendedName>
        <fullName evidence="5 6">Succinylglutamate desuccinylase</fullName>
        <ecNumber evidence="5 6">3.5.1.96</ecNumber>
    </recommendedName>
</protein>
<evidence type="ECO:0000259" key="7">
    <source>
        <dbReference type="Pfam" id="PF04952"/>
    </source>
</evidence>
<dbReference type="OrthoDB" id="5290473at2"/>
<organism evidence="9 10">
    <name type="scientific">Andreprevotia lacus DSM 23236</name>
    <dbReference type="NCBI Taxonomy" id="1121001"/>
    <lineage>
        <taxon>Bacteria</taxon>
        <taxon>Pseudomonadati</taxon>
        <taxon>Pseudomonadota</taxon>
        <taxon>Betaproteobacteria</taxon>
        <taxon>Neisseriales</taxon>
        <taxon>Chitinibacteraceae</taxon>
        <taxon>Andreprevotia</taxon>
    </lineage>
</organism>
<accession>A0A1W1XDM0</accession>
<name>A0A1W1XDM0_9NEIS</name>
<dbReference type="Pfam" id="PF04952">
    <property type="entry name" value="AstE_AspA_hybrid"/>
    <property type="match status" value="1"/>
</dbReference>
<dbReference type="InterPro" id="IPR050178">
    <property type="entry name" value="AspA/AstE_fam"/>
</dbReference>
<dbReference type="HAMAP" id="MF_00767">
    <property type="entry name" value="Arg_catab_AstE"/>
    <property type="match status" value="1"/>
</dbReference>
<dbReference type="EMBL" id="FWXD01000006">
    <property type="protein sequence ID" value="SMC22036.1"/>
    <property type="molecule type" value="Genomic_DNA"/>
</dbReference>
<comment type="similarity">
    <text evidence="5">Belongs to the AspA/AstE family. Succinylglutamate desuccinylase subfamily.</text>
</comment>
<comment type="catalytic activity">
    <reaction evidence="5">
        <text>N-succinyl-L-glutamate + H2O = L-glutamate + succinate</text>
        <dbReference type="Rhea" id="RHEA:15169"/>
        <dbReference type="ChEBI" id="CHEBI:15377"/>
        <dbReference type="ChEBI" id="CHEBI:29985"/>
        <dbReference type="ChEBI" id="CHEBI:30031"/>
        <dbReference type="ChEBI" id="CHEBI:58763"/>
        <dbReference type="EC" id="3.5.1.96"/>
    </reaction>
</comment>
<evidence type="ECO:0000256" key="4">
    <source>
        <dbReference type="ARBA" id="ARBA00022833"/>
    </source>
</evidence>
<dbReference type="InterPro" id="IPR055438">
    <property type="entry name" value="AstE_AspA_cat"/>
</dbReference>
<keyword evidence="2 5" id="KW-0479">Metal-binding</keyword>
<feature type="domain" description="Succinylglutamate desuccinylase/Aspartoacylase catalytic" evidence="8">
    <location>
        <begin position="57"/>
        <end position="248"/>
    </location>
</feature>
<evidence type="ECO:0000313" key="9">
    <source>
        <dbReference type="EMBL" id="SMC22036.1"/>
    </source>
</evidence>
<keyword evidence="4 5" id="KW-0862">Zinc</keyword>
<dbReference type="Pfam" id="PF24827">
    <property type="entry name" value="AstE_AspA_cat"/>
    <property type="match status" value="1"/>
</dbReference>
<dbReference type="GO" id="GO:0009017">
    <property type="term" value="F:succinylglutamate desuccinylase activity"/>
    <property type="evidence" value="ECO:0007669"/>
    <property type="project" value="UniProtKB-UniRule"/>
</dbReference>
<comment type="cofactor">
    <cofactor evidence="5">
        <name>Zn(2+)</name>
        <dbReference type="ChEBI" id="CHEBI:29105"/>
    </cofactor>
    <text evidence="5">Binds 1 zinc ion per subunit.</text>
</comment>
<dbReference type="GO" id="GO:0019544">
    <property type="term" value="P:L-arginine catabolic process to L-glutamate"/>
    <property type="evidence" value="ECO:0007669"/>
    <property type="project" value="UniProtKB-UniRule"/>
</dbReference>
<dbReference type="UniPathway" id="UPA00185">
    <property type="reaction ID" value="UER00283"/>
</dbReference>
<dbReference type="AlphaFoldDB" id="A0A1W1XDM0"/>
<feature type="active site" evidence="5">
    <location>
        <position position="225"/>
    </location>
</feature>
<dbReference type="EC" id="3.5.1.96" evidence="5 6"/>
<dbReference type="PANTHER" id="PTHR15162">
    <property type="entry name" value="ASPARTOACYLASE"/>
    <property type="match status" value="1"/>
</dbReference>
<dbReference type="InterPro" id="IPR007036">
    <property type="entry name" value="Aste_AspA_hybrid_dom"/>
</dbReference>
<dbReference type="GO" id="GO:0019545">
    <property type="term" value="P:L-arginine catabolic process to succinate"/>
    <property type="evidence" value="ECO:0007669"/>
    <property type="project" value="UniProtKB-UniRule"/>
</dbReference>
<evidence type="ECO:0000259" key="8">
    <source>
        <dbReference type="Pfam" id="PF24827"/>
    </source>
</evidence>
<evidence type="ECO:0000256" key="2">
    <source>
        <dbReference type="ARBA" id="ARBA00022723"/>
    </source>
</evidence>
<dbReference type="Proteomes" id="UP000192761">
    <property type="component" value="Unassembled WGS sequence"/>
</dbReference>
<dbReference type="PANTHER" id="PTHR15162:SF7">
    <property type="entry name" value="SUCCINYLGLUTAMATE DESUCCINYLASE"/>
    <property type="match status" value="1"/>
</dbReference>
<dbReference type="Gene3D" id="3.40.630.10">
    <property type="entry name" value="Zn peptidases"/>
    <property type="match status" value="1"/>
</dbReference>
<evidence type="ECO:0000256" key="5">
    <source>
        <dbReference type="HAMAP-Rule" id="MF_00767"/>
    </source>
</evidence>
<comment type="function">
    <text evidence="5">Transforms N(2)-succinylglutamate into succinate and glutamate.</text>
</comment>
<dbReference type="SUPFAM" id="SSF53187">
    <property type="entry name" value="Zn-dependent exopeptidases"/>
    <property type="match status" value="1"/>
</dbReference>
<comment type="pathway">
    <text evidence="5">Amino-acid degradation; L-arginine degradation via AST pathway; L-glutamate and succinate from L-arginine: step 5/5.</text>
</comment>
<evidence type="ECO:0000256" key="1">
    <source>
        <dbReference type="ARBA" id="ARBA00022503"/>
    </source>
</evidence>